<sequence>MNDEMAGALALTRPTQKSGGITNHRAGKHQRIRHFLSLKNR</sequence>
<proteinExistence type="predicted"/>
<comment type="caution">
    <text evidence="2">The sequence shown here is derived from an EMBL/GenBank/DDBJ whole genome shotgun (WGS) entry which is preliminary data.</text>
</comment>
<evidence type="ECO:0000256" key="1">
    <source>
        <dbReference type="SAM" id="MobiDB-lite"/>
    </source>
</evidence>
<feature type="compositionally biased region" description="Basic residues" evidence="1">
    <location>
        <begin position="25"/>
        <end position="41"/>
    </location>
</feature>
<name>A0ABP1WAN6_9ENTR</name>
<protein>
    <submittedName>
        <fullName evidence="2">Uncharacterized protein</fullName>
    </submittedName>
</protein>
<reference evidence="3" key="1">
    <citation type="journal article" date="2012" name="PLoS ONE">
        <title>Comparative analysis of genome sequences covering the seven cronobacter species.</title>
        <authorList>
            <person name="Joseph S."/>
            <person name="Desai P."/>
            <person name="Ji Y."/>
            <person name="Cummings C.A."/>
            <person name="Shih R."/>
            <person name="Degoricija L."/>
            <person name="Rico A."/>
            <person name="Brzoska P."/>
            <person name="Hamby S.E."/>
            <person name="Masood N."/>
            <person name="Hariri S."/>
            <person name="Sonbol H."/>
            <person name="Chuzhanova N."/>
            <person name="McClelland M."/>
            <person name="Furtado M.R."/>
            <person name="Forsythe S.J."/>
        </authorList>
    </citation>
    <scope>NUCLEOTIDE SEQUENCE [LARGE SCALE GENOMIC DNA]</scope>
    <source>
        <strain evidence="3">1210</strain>
    </source>
</reference>
<organism evidence="2 3">
    <name type="scientific">Cronobacter dublinensis 1210</name>
    <dbReference type="NCBI Taxonomy" id="1208656"/>
    <lineage>
        <taxon>Bacteria</taxon>
        <taxon>Pseudomonadati</taxon>
        <taxon>Pseudomonadota</taxon>
        <taxon>Gammaproteobacteria</taxon>
        <taxon>Enterobacterales</taxon>
        <taxon>Enterobacteriaceae</taxon>
        <taxon>Cronobacter</taxon>
    </lineage>
</organism>
<keyword evidence="3" id="KW-1185">Reference proteome</keyword>
<feature type="region of interest" description="Disordered" evidence="1">
    <location>
        <begin position="1"/>
        <end position="41"/>
    </location>
</feature>
<accession>A0ABP1WAN6</accession>
<evidence type="ECO:0000313" key="2">
    <source>
        <dbReference type="EMBL" id="CCJ81594.1"/>
    </source>
</evidence>
<evidence type="ECO:0000313" key="3">
    <source>
        <dbReference type="Proteomes" id="UP000009342"/>
    </source>
</evidence>
<gene>
    <name evidence="2" type="ORF">BN134_2349</name>
</gene>
<dbReference type="Proteomes" id="UP000009342">
    <property type="component" value="Unassembled WGS sequence"/>
</dbReference>
<dbReference type="EMBL" id="CAKZ01000107">
    <property type="protein sequence ID" value="CCJ81594.1"/>
    <property type="molecule type" value="Genomic_DNA"/>
</dbReference>